<evidence type="ECO:0000313" key="1">
    <source>
        <dbReference type="EMBL" id="ERM80604.1"/>
    </source>
</evidence>
<name>U5BSU9_9BACT</name>
<organism evidence="1 2">
    <name type="scientific">Rhodonellum psychrophilum GCM71 = DSM 17998</name>
    <dbReference type="NCBI Taxonomy" id="1123057"/>
    <lineage>
        <taxon>Bacteria</taxon>
        <taxon>Pseudomonadati</taxon>
        <taxon>Bacteroidota</taxon>
        <taxon>Cytophagia</taxon>
        <taxon>Cytophagales</taxon>
        <taxon>Cytophagaceae</taxon>
        <taxon>Rhodonellum</taxon>
    </lineage>
</organism>
<reference evidence="1 2" key="1">
    <citation type="journal article" date="2013" name="Genome Announc.">
        <title>Draft Genome Sequence of the Psychrophilic and Alkaliphilic Rhodonellum psychrophilum Strain GCM71T.</title>
        <authorList>
            <person name="Hauptmann A.L."/>
            <person name="Glaring M.A."/>
            <person name="Hallin P.F."/>
            <person name="Prieme A."/>
            <person name="Stougaard P."/>
        </authorList>
    </citation>
    <scope>NUCLEOTIDE SEQUENCE [LARGE SCALE GENOMIC DNA]</scope>
    <source>
        <strain evidence="1 2">GCM71</strain>
    </source>
</reference>
<evidence type="ECO:0000313" key="2">
    <source>
        <dbReference type="Proteomes" id="UP000016843"/>
    </source>
</evidence>
<comment type="caution">
    <text evidence="1">The sequence shown here is derived from an EMBL/GenBank/DDBJ whole genome shotgun (WGS) entry which is preliminary data.</text>
</comment>
<dbReference type="Proteomes" id="UP000016843">
    <property type="component" value="Unassembled WGS sequence"/>
</dbReference>
<dbReference type="AlphaFoldDB" id="U5BSU9"/>
<dbReference type="EMBL" id="AWXR01000087">
    <property type="protein sequence ID" value="ERM80604.1"/>
    <property type="molecule type" value="Genomic_DNA"/>
</dbReference>
<keyword evidence="2" id="KW-1185">Reference proteome</keyword>
<sequence>MFFLTLLTNQENKGEKMWGNGEVINTRIDNPAGSGLVNLLSKTAGNKRKKQGFYAKDALFRTV</sequence>
<accession>U5BSU9</accession>
<gene>
    <name evidence="1" type="ORF">P872_12585</name>
</gene>
<protein>
    <submittedName>
        <fullName evidence="1">Uncharacterized protein</fullName>
    </submittedName>
</protein>
<proteinExistence type="predicted"/>